<keyword evidence="3" id="KW-0238">DNA-binding</keyword>
<accession>A0A267WIY9</accession>
<dbReference type="AlphaFoldDB" id="A0A267WIY9"/>
<evidence type="ECO:0000313" key="3">
    <source>
        <dbReference type="EMBL" id="PAC72587.1"/>
    </source>
</evidence>
<dbReference type="GO" id="GO:0003677">
    <property type="term" value="F:DNA binding"/>
    <property type="evidence" value="ECO:0007669"/>
    <property type="project" value="UniProtKB-KW"/>
</dbReference>
<evidence type="ECO:0000313" key="4">
    <source>
        <dbReference type="Proteomes" id="UP000216789"/>
    </source>
</evidence>
<name>A0A267WIY9_BIFPS</name>
<feature type="region of interest" description="Disordered" evidence="1">
    <location>
        <begin position="82"/>
        <end position="101"/>
    </location>
</feature>
<dbReference type="PROSITE" id="PS50943">
    <property type="entry name" value="HTH_CROC1"/>
    <property type="match status" value="1"/>
</dbReference>
<dbReference type="SUPFAM" id="SSF47413">
    <property type="entry name" value="lambda repressor-like DNA-binding domains"/>
    <property type="match status" value="1"/>
</dbReference>
<gene>
    <name evidence="3" type="ORF">BPS1E_1919</name>
</gene>
<dbReference type="EMBL" id="MNLB01000031">
    <property type="protein sequence ID" value="PAC72587.1"/>
    <property type="molecule type" value="Genomic_DNA"/>
</dbReference>
<organism evidence="3 4">
    <name type="scientific">Bifidobacterium pseudocatenulatum</name>
    <dbReference type="NCBI Taxonomy" id="28026"/>
    <lineage>
        <taxon>Bacteria</taxon>
        <taxon>Bacillati</taxon>
        <taxon>Actinomycetota</taxon>
        <taxon>Actinomycetes</taxon>
        <taxon>Bifidobacteriales</taxon>
        <taxon>Bifidobacteriaceae</taxon>
        <taxon>Bifidobacterium</taxon>
    </lineage>
</organism>
<dbReference type="Gene3D" id="1.10.260.40">
    <property type="entry name" value="lambda repressor-like DNA-binding domains"/>
    <property type="match status" value="1"/>
</dbReference>
<evidence type="ECO:0000256" key="1">
    <source>
        <dbReference type="SAM" id="MobiDB-lite"/>
    </source>
</evidence>
<dbReference type="InterPro" id="IPR010982">
    <property type="entry name" value="Lambda_DNA-bd_dom_sf"/>
</dbReference>
<sequence length="101" mass="11266">MTIDELCKKTGIGRNSYYAKQRGERCFNTEEIDAIAKALDCDALLLLQEAAHEPTDEETVIKATLQKLQENPMLLAAYMSKEKEKDEAINGEAGPDYDEPA</sequence>
<dbReference type="Pfam" id="PF13443">
    <property type="entry name" value="HTH_26"/>
    <property type="match status" value="1"/>
</dbReference>
<dbReference type="Proteomes" id="UP000216789">
    <property type="component" value="Unassembled WGS sequence"/>
</dbReference>
<evidence type="ECO:0000259" key="2">
    <source>
        <dbReference type="PROSITE" id="PS50943"/>
    </source>
</evidence>
<feature type="domain" description="HTH cro/C1-type" evidence="2">
    <location>
        <begin position="1"/>
        <end position="46"/>
    </location>
</feature>
<reference evidence="3 4" key="1">
    <citation type="journal article" date="2017" name="ISME J.">
        <title>Unveiling bifidobacterial biogeography across the mammalian branch of the tree of life.</title>
        <authorList>
            <person name="Milani C."/>
            <person name="Mangifesta M."/>
            <person name="Mancabelli L."/>
            <person name="Lugli G.A."/>
            <person name="James K."/>
            <person name="Duranti S."/>
            <person name="Turroni F."/>
            <person name="Ferrario C."/>
            <person name="Ossiprandi M.C."/>
            <person name="van Sinderen D."/>
            <person name="Ventura M."/>
        </authorList>
    </citation>
    <scope>NUCLEOTIDE SEQUENCE [LARGE SCALE GENOMIC DNA]</scope>
    <source>
        <strain evidence="3 4">1E</strain>
    </source>
</reference>
<proteinExistence type="predicted"/>
<comment type="caution">
    <text evidence="3">The sequence shown here is derived from an EMBL/GenBank/DDBJ whole genome shotgun (WGS) entry which is preliminary data.</text>
</comment>
<protein>
    <submittedName>
        <fullName evidence="3">DNA-binding helix-turn-helix protein</fullName>
    </submittedName>
</protein>
<dbReference type="InterPro" id="IPR001387">
    <property type="entry name" value="Cro/C1-type_HTH"/>
</dbReference>